<protein>
    <submittedName>
        <fullName evidence="3">Tetratricopeptide repeat protein</fullName>
    </submittedName>
</protein>
<gene>
    <name evidence="3" type="ORF">SG34_024710</name>
</gene>
<keyword evidence="2" id="KW-0472">Membrane</keyword>
<name>A0AAF0C8L6_9GAMM</name>
<dbReference type="Gene3D" id="1.25.40.10">
    <property type="entry name" value="Tetratricopeptide repeat domain"/>
    <property type="match status" value="2"/>
</dbReference>
<evidence type="ECO:0000256" key="1">
    <source>
        <dbReference type="SAM" id="MobiDB-lite"/>
    </source>
</evidence>
<dbReference type="RefSeq" id="WP_044837989.1">
    <property type="nucleotide sequence ID" value="NZ_CP059733.1"/>
</dbReference>
<dbReference type="EMBL" id="CP059733">
    <property type="protein sequence ID" value="WDE04501.1"/>
    <property type="molecule type" value="Genomic_DNA"/>
</dbReference>
<dbReference type="Proteomes" id="UP000032352">
    <property type="component" value="Chromosome"/>
</dbReference>
<keyword evidence="4" id="KW-1185">Reference proteome</keyword>
<dbReference type="InterPro" id="IPR019734">
    <property type="entry name" value="TPR_rpt"/>
</dbReference>
<feature type="region of interest" description="Disordered" evidence="1">
    <location>
        <begin position="167"/>
        <end position="186"/>
    </location>
</feature>
<feature type="transmembrane region" description="Helical" evidence="2">
    <location>
        <begin position="42"/>
        <end position="62"/>
    </location>
</feature>
<reference evidence="3 4" key="2">
    <citation type="journal article" date="2022" name="Mar. Drugs">
        <title>Bioassay-Guided Fractionation Leads to the Detection of Cholic Acid Generated by the Rare Thalassomonas sp.</title>
        <authorList>
            <person name="Pheiffer F."/>
            <person name="Schneider Y.K."/>
            <person name="Hansen E.H."/>
            <person name="Andersen J.H."/>
            <person name="Isaksson J."/>
            <person name="Busche T."/>
            <person name="R C."/>
            <person name="Kalinowski J."/>
            <person name="Zyl L.V."/>
            <person name="Trindade M."/>
        </authorList>
    </citation>
    <scope>NUCLEOTIDE SEQUENCE [LARGE SCALE GENOMIC DNA]</scope>
    <source>
        <strain evidence="3 4">XOM25</strain>
    </source>
</reference>
<evidence type="ECO:0000313" key="3">
    <source>
        <dbReference type="EMBL" id="WDE04501.1"/>
    </source>
</evidence>
<reference evidence="3 4" key="1">
    <citation type="journal article" date="2015" name="Genome Announc.">
        <title>Draft Genome Sequences of Marine Isolates of Thalassomonas viridans and Thalassomonas actiniarum.</title>
        <authorList>
            <person name="Olonade I."/>
            <person name="van Zyl L.J."/>
            <person name="Trindade M."/>
        </authorList>
    </citation>
    <scope>NUCLEOTIDE SEQUENCE [LARGE SCALE GENOMIC DNA]</scope>
    <source>
        <strain evidence="3 4">XOM25</strain>
    </source>
</reference>
<proteinExistence type="predicted"/>
<evidence type="ECO:0000313" key="4">
    <source>
        <dbReference type="Proteomes" id="UP000032352"/>
    </source>
</evidence>
<dbReference type="InterPro" id="IPR011990">
    <property type="entry name" value="TPR-like_helical_dom_sf"/>
</dbReference>
<organism evidence="3 4">
    <name type="scientific">Thalassomonas viridans</name>
    <dbReference type="NCBI Taxonomy" id="137584"/>
    <lineage>
        <taxon>Bacteria</taxon>
        <taxon>Pseudomonadati</taxon>
        <taxon>Pseudomonadota</taxon>
        <taxon>Gammaproteobacteria</taxon>
        <taxon>Alteromonadales</taxon>
        <taxon>Colwelliaceae</taxon>
        <taxon>Thalassomonas</taxon>
    </lineage>
</organism>
<accession>A0AAF0C8L6</accession>
<sequence>MSVINQMLNDLHQREQQTQQVSGEITASSVIAAKASSNRRNLVLAVLLTLSVCGIAFFLWQLSNENQVLKQTLASQVLAGEAANKTVITESAADKALVAEQPGTEPVIKEVVAVDKPSSDKSLAKVEKAAEEEPLAVKTPQTGEQVSKKSKLLEKPLRLSLSNSLEQTIAKSSEQPAEKAPVTTKDEPRLAISRKQLSADEMVEQKWQQAEQAINSKQLAVAEELLEDILLLQPEHAQGRKQLAALWFGRQAYQAAINVLAQGISLTPDNHEFRLMQAKIYLSQGLKEKAYQVLQVLAGSDNHDYLGALANAAQQTGRYQQASELYQQLTQAQPGLSRWWLGLGVAHDSNSRFELAITAYRYALETGNLSMSSSQFARQRLQQLGG</sequence>
<dbReference type="KEGG" id="tvd:SG34_024710"/>
<dbReference type="SUPFAM" id="SSF48452">
    <property type="entry name" value="TPR-like"/>
    <property type="match status" value="1"/>
</dbReference>
<keyword evidence="2" id="KW-1133">Transmembrane helix</keyword>
<dbReference type="AlphaFoldDB" id="A0AAF0C8L6"/>
<evidence type="ECO:0000256" key="2">
    <source>
        <dbReference type="SAM" id="Phobius"/>
    </source>
</evidence>
<dbReference type="SMART" id="SM00028">
    <property type="entry name" value="TPR"/>
    <property type="match status" value="3"/>
</dbReference>
<keyword evidence="2" id="KW-0812">Transmembrane</keyword>
<dbReference type="Pfam" id="PF13432">
    <property type="entry name" value="TPR_16"/>
    <property type="match status" value="2"/>
</dbReference>